<dbReference type="PANTHER" id="PTHR30390">
    <property type="entry name" value="SEDOHEPTULOSE 7-PHOSPHATE ISOMERASE / DNAA INITIATOR-ASSOCIATING FACTOR FOR REPLICATION INITIATION"/>
    <property type="match status" value="1"/>
</dbReference>
<proteinExistence type="predicted"/>
<dbReference type="InterPro" id="IPR035461">
    <property type="entry name" value="GmhA/DiaA"/>
</dbReference>
<dbReference type="InterPro" id="IPR001347">
    <property type="entry name" value="SIS_dom"/>
</dbReference>
<dbReference type="CDD" id="cd05006">
    <property type="entry name" value="SIS_GmhA"/>
    <property type="match status" value="1"/>
</dbReference>
<dbReference type="Pfam" id="PF13580">
    <property type="entry name" value="SIS_2"/>
    <property type="match status" value="1"/>
</dbReference>
<feature type="domain" description="SIS" evidence="1">
    <location>
        <begin position="21"/>
        <end position="181"/>
    </location>
</feature>
<dbReference type="GO" id="GO:1901135">
    <property type="term" value="P:carbohydrate derivative metabolic process"/>
    <property type="evidence" value="ECO:0007669"/>
    <property type="project" value="InterPro"/>
</dbReference>
<dbReference type="PROSITE" id="PS51464">
    <property type="entry name" value="SIS"/>
    <property type="match status" value="1"/>
</dbReference>
<dbReference type="Gene3D" id="3.40.50.10490">
    <property type="entry name" value="Glucose-6-phosphate isomerase like protein, domain 1"/>
    <property type="match status" value="1"/>
</dbReference>
<organism evidence="2 3">
    <name type="scientific">Caldilinea aerophila (strain DSM 14535 / JCM 11387 / NBRC 104270 / STL-6-O1)</name>
    <dbReference type="NCBI Taxonomy" id="926550"/>
    <lineage>
        <taxon>Bacteria</taxon>
        <taxon>Bacillati</taxon>
        <taxon>Chloroflexota</taxon>
        <taxon>Caldilineae</taxon>
        <taxon>Caldilineales</taxon>
        <taxon>Caldilineaceae</taxon>
        <taxon>Caldilinea</taxon>
    </lineage>
</organism>
<dbReference type="GO" id="GO:0097367">
    <property type="term" value="F:carbohydrate derivative binding"/>
    <property type="evidence" value="ECO:0007669"/>
    <property type="project" value="InterPro"/>
</dbReference>
<dbReference type="STRING" id="926550.CLDAP_36330"/>
<evidence type="ECO:0000259" key="1">
    <source>
        <dbReference type="PROSITE" id="PS51464"/>
    </source>
</evidence>
<dbReference type="KEGG" id="cap:CLDAP_36330"/>
<protein>
    <recommendedName>
        <fullName evidence="1">SIS domain-containing protein</fullName>
    </recommendedName>
</protein>
<sequence length="187" mass="20097">MYAGELRKTLLNLPWDAIGEAVDTLFAAWIERKTVFIMGNGGSAATALHMAADLSKNTAVPGFPRLRAVSFNDNMALFSALGNDTSYDQVFREQVLTYVDAGDVVIAISASGNSPNVLNAVTAARELGATTIGFSGYYGGKLAKLVDIPVVVQNHSIEQIEDVHMILEHMVTASVRQLVQQAVRQSV</sequence>
<dbReference type="SUPFAM" id="SSF53697">
    <property type="entry name" value="SIS domain"/>
    <property type="match status" value="1"/>
</dbReference>
<gene>
    <name evidence="2" type="ordered locus">CLDAP_36330</name>
</gene>
<dbReference type="InterPro" id="IPR050099">
    <property type="entry name" value="SIS_GmhA/DiaA_subfam"/>
</dbReference>
<reference evidence="2 3" key="1">
    <citation type="submission" date="2012-02" db="EMBL/GenBank/DDBJ databases">
        <title>Complete genome sequence of Caldilinea aerophila DSM 14535 (= NBRC 102666).</title>
        <authorList>
            <person name="Oguchi A."/>
            <person name="Hosoyama A."/>
            <person name="Sekine M."/>
            <person name="Fukai R."/>
            <person name="Kato Y."/>
            <person name="Nakamura S."/>
            <person name="Hanada S."/>
            <person name="Yamazaki S."/>
            <person name="Fujita N."/>
        </authorList>
    </citation>
    <scope>NUCLEOTIDE SEQUENCE [LARGE SCALE GENOMIC DNA]</scope>
    <source>
        <strain evidence="3">DSM 14535 / JCM 11387 / NBRC 104270 / STL-6-O1</strain>
    </source>
</reference>
<evidence type="ECO:0000313" key="2">
    <source>
        <dbReference type="EMBL" id="BAM01673.1"/>
    </source>
</evidence>
<dbReference type="HOGENOM" id="CLU_080999_1_1_0"/>
<dbReference type="PANTHER" id="PTHR30390:SF8">
    <property type="entry name" value="SUGAR ISOMERASE (SIS)"/>
    <property type="match status" value="1"/>
</dbReference>
<keyword evidence="3" id="KW-1185">Reference proteome</keyword>
<dbReference type="InterPro" id="IPR046348">
    <property type="entry name" value="SIS_dom_sf"/>
</dbReference>
<dbReference type="Proteomes" id="UP000007880">
    <property type="component" value="Chromosome"/>
</dbReference>
<dbReference type="AlphaFoldDB" id="I0I8T5"/>
<dbReference type="EMBL" id="AP012337">
    <property type="protein sequence ID" value="BAM01673.1"/>
    <property type="molecule type" value="Genomic_DNA"/>
</dbReference>
<accession>I0I8T5</accession>
<name>I0I8T5_CALAS</name>
<evidence type="ECO:0000313" key="3">
    <source>
        <dbReference type="Proteomes" id="UP000007880"/>
    </source>
</evidence>
<dbReference type="eggNOG" id="COG0279">
    <property type="taxonomic scope" value="Bacteria"/>
</dbReference>